<comment type="similarity">
    <text evidence="9">Belongs to the GSP H family.</text>
</comment>
<dbReference type="Proteomes" id="UP000290244">
    <property type="component" value="Chromosome"/>
</dbReference>
<comment type="subcellular location">
    <subcellularLocation>
        <location evidence="1">Cell inner membrane</location>
        <topology evidence="1">Single-pass membrane protein</topology>
    </subcellularLocation>
</comment>
<dbReference type="RefSeq" id="WP_130600421.1">
    <property type="nucleotide sequence ID" value="NZ_CP034759.1"/>
</dbReference>
<dbReference type="InterPro" id="IPR022346">
    <property type="entry name" value="T2SS_GspH"/>
</dbReference>
<dbReference type="NCBIfam" id="TIGR02532">
    <property type="entry name" value="IV_pilin_GFxxxE"/>
    <property type="match status" value="1"/>
</dbReference>
<evidence type="ECO:0000256" key="9">
    <source>
        <dbReference type="ARBA" id="ARBA00025772"/>
    </source>
</evidence>
<dbReference type="KEGG" id="lsd:EMK97_06205"/>
<organism evidence="13 14">
    <name type="scientific">Litorilituus sediminis</name>
    <dbReference type="NCBI Taxonomy" id="718192"/>
    <lineage>
        <taxon>Bacteria</taxon>
        <taxon>Pseudomonadati</taxon>
        <taxon>Pseudomonadota</taxon>
        <taxon>Gammaproteobacteria</taxon>
        <taxon>Alteromonadales</taxon>
        <taxon>Colwelliaceae</taxon>
        <taxon>Litorilituus</taxon>
    </lineage>
</organism>
<evidence type="ECO:0000256" key="5">
    <source>
        <dbReference type="ARBA" id="ARBA00022519"/>
    </source>
</evidence>
<evidence type="ECO:0000256" key="7">
    <source>
        <dbReference type="ARBA" id="ARBA00022989"/>
    </source>
</evidence>
<keyword evidence="4" id="KW-0488">Methylation</keyword>
<dbReference type="SUPFAM" id="SSF54523">
    <property type="entry name" value="Pili subunits"/>
    <property type="match status" value="1"/>
</dbReference>
<dbReference type="AlphaFoldDB" id="A0A4P6P5D6"/>
<keyword evidence="5" id="KW-0997">Cell inner membrane</keyword>
<evidence type="ECO:0000256" key="3">
    <source>
        <dbReference type="ARBA" id="ARBA00022475"/>
    </source>
</evidence>
<evidence type="ECO:0000313" key="14">
    <source>
        <dbReference type="Proteomes" id="UP000290244"/>
    </source>
</evidence>
<evidence type="ECO:0000256" key="11">
    <source>
        <dbReference type="SAM" id="Phobius"/>
    </source>
</evidence>
<dbReference type="EMBL" id="CP034759">
    <property type="protein sequence ID" value="QBG35339.1"/>
    <property type="molecule type" value="Genomic_DNA"/>
</dbReference>
<evidence type="ECO:0000259" key="12">
    <source>
        <dbReference type="Pfam" id="PF12019"/>
    </source>
</evidence>
<dbReference type="Gene3D" id="3.55.40.10">
    <property type="entry name" value="minor pseudopilin epsh domain"/>
    <property type="match status" value="1"/>
</dbReference>
<proteinExistence type="inferred from homology"/>
<feature type="transmembrane region" description="Helical" evidence="11">
    <location>
        <begin position="21"/>
        <end position="40"/>
    </location>
</feature>
<dbReference type="Pfam" id="PF07963">
    <property type="entry name" value="N_methyl"/>
    <property type="match status" value="1"/>
</dbReference>
<dbReference type="GO" id="GO:0005886">
    <property type="term" value="C:plasma membrane"/>
    <property type="evidence" value="ECO:0007669"/>
    <property type="project" value="UniProtKB-SubCell"/>
</dbReference>
<dbReference type="InterPro" id="IPR012902">
    <property type="entry name" value="N_methyl_site"/>
</dbReference>
<evidence type="ECO:0000256" key="10">
    <source>
        <dbReference type="ARBA" id="ARBA00030775"/>
    </source>
</evidence>
<dbReference type="GO" id="GO:0015627">
    <property type="term" value="C:type II protein secretion system complex"/>
    <property type="evidence" value="ECO:0007669"/>
    <property type="project" value="InterPro"/>
</dbReference>
<evidence type="ECO:0000256" key="4">
    <source>
        <dbReference type="ARBA" id="ARBA00022481"/>
    </source>
</evidence>
<dbReference type="OrthoDB" id="6315619at2"/>
<name>A0A4P6P5D6_9GAMM</name>
<evidence type="ECO:0000256" key="6">
    <source>
        <dbReference type="ARBA" id="ARBA00022692"/>
    </source>
</evidence>
<evidence type="ECO:0000256" key="1">
    <source>
        <dbReference type="ARBA" id="ARBA00004377"/>
    </source>
</evidence>
<dbReference type="Pfam" id="PF12019">
    <property type="entry name" value="GspH"/>
    <property type="match status" value="1"/>
</dbReference>
<reference evidence="13 14" key="1">
    <citation type="submission" date="2018-12" db="EMBL/GenBank/DDBJ databases">
        <title>Complete genome of Litorilituus sediminis.</title>
        <authorList>
            <person name="Liu A."/>
            <person name="Rong J."/>
        </authorList>
    </citation>
    <scope>NUCLEOTIDE SEQUENCE [LARGE SCALE GENOMIC DNA]</scope>
    <source>
        <strain evidence="13 14">JCM 17549</strain>
    </source>
</reference>
<sequence length="199" mass="22110">MNMTTKQGKLLPQTKSSIGMTLIELLVSVAIISVLSFIAIPNLQPFIVKLRVDNEISNLHRALLKARNHAINSGNIVTLCPLNANNECTTLWQNELSVFADLNNNLILDEADGERILISKAAIKTSDKLVYGRYRTRVSYHPDGHLSGLSNGTFRYCPKGFEQFSRAIVIARSGRLYTSSDIDNDGIEETRSNNEITCN</sequence>
<accession>A0A4P6P5D6</accession>
<dbReference type="GO" id="GO:0015628">
    <property type="term" value="P:protein secretion by the type II secretion system"/>
    <property type="evidence" value="ECO:0007669"/>
    <property type="project" value="InterPro"/>
</dbReference>
<protein>
    <recommendedName>
        <fullName evidence="2">Type II secretion system protein H</fullName>
    </recommendedName>
    <alternativeName>
        <fullName evidence="10">General secretion pathway protein H</fullName>
    </alternativeName>
</protein>
<evidence type="ECO:0000313" key="13">
    <source>
        <dbReference type="EMBL" id="QBG35339.1"/>
    </source>
</evidence>
<keyword evidence="6 11" id="KW-0812">Transmembrane</keyword>
<evidence type="ECO:0000256" key="8">
    <source>
        <dbReference type="ARBA" id="ARBA00023136"/>
    </source>
</evidence>
<gene>
    <name evidence="13" type="ORF">EMK97_06205</name>
</gene>
<keyword evidence="8 11" id="KW-0472">Membrane</keyword>
<keyword evidence="7 11" id="KW-1133">Transmembrane helix</keyword>
<keyword evidence="3" id="KW-1003">Cell membrane</keyword>
<feature type="domain" description="General secretion pathway GspH" evidence="12">
    <location>
        <begin position="57"/>
        <end position="174"/>
    </location>
</feature>
<evidence type="ECO:0000256" key="2">
    <source>
        <dbReference type="ARBA" id="ARBA00021549"/>
    </source>
</evidence>
<keyword evidence="14" id="KW-1185">Reference proteome</keyword>
<dbReference type="InterPro" id="IPR045584">
    <property type="entry name" value="Pilin-like"/>
</dbReference>